<dbReference type="GO" id="GO:0016787">
    <property type="term" value="F:hydrolase activity"/>
    <property type="evidence" value="ECO:0007669"/>
    <property type="project" value="UniProtKB-KW"/>
</dbReference>
<keyword evidence="1" id="KW-0505">Motor protein</keyword>
<dbReference type="InterPro" id="IPR027640">
    <property type="entry name" value="Kinesin-like_fam"/>
</dbReference>
<evidence type="ECO:0000256" key="2">
    <source>
        <dbReference type="PROSITE-ProRule" id="PRU00339"/>
    </source>
</evidence>
<keyword evidence="1" id="KW-0547">Nucleotide-binding</keyword>
<organism evidence="5 6">
    <name type="scientific">Kockovaella imperatae</name>
    <dbReference type="NCBI Taxonomy" id="4999"/>
    <lineage>
        <taxon>Eukaryota</taxon>
        <taxon>Fungi</taxon>
        <taxon>Dikarya</taxon>
        <taxon>Basidiomycota</taxon>
        <taxon>Agaricomycotina</taxon>
        <taxon>Tremellomycetes</taxon>
        <taxon>Tremellales</taxon>
        <taxon>Cuniculitremaceae</taxon>
        <taxon>Kockovaella</taxon>
    </lineage>
</organism>
<dbReference type="GO" id="GO:0005875">
    <property type="term" value="C:microtubule associated complex"/>
    <property type="evidence" value="ECO:0007669"/>
    <property type="project" value="TreeGrafter"/>
</dbReference>
<dbReference type="PROSITE" id="PS50005">
    <property type="entry name" value="TPR"/>
    <property type="match status" value="1"/>
</dbReference>
<feature type="region of interest" description="Disordered" evidence="3">
    <location>
        <begin position="437"/>
        <end position="457"/>
    </location>
</feature>
<dbReference type="FunCoup" id="A0A1Y1URR7">
    <property type="interactions" value="204"/>
</dbReference>
<dbReference type="GeneID" id="33556502"/>
<evidence type="ECO:0000313" key="5">
    <source>
        <dbReference type="EMBL" id="ORX39845.1"/>
    </source>
</evidence>
<dbReference type="GO" id="GO:0003777">
    <property type="term" value="F:microtubule motor activity"/>
    <property type="evidence" value="ECO:0007669"/>
    <property type="project" value="InterPro"/>
</dbReference>
<dbReference type="OrthoDB" id="3176171at2759"/>
<name>A0A1Y1URR7_9TREE</name>
<feature type="compositionally biased region" description="Low complexity" evidence="3">
    <location>
        <begin position="353"/>
        <end position="366"/>
    </location>
</feature>
<dbReference type="Pfam" id="PF00225">
    <property type="entry name" value="Kinesin"/>
    <property type="match status" value="1"/>
</dbReference>
<feature type="region of interest" description="Disordered" evidence="3">
    <location>
        <begin position="344"/>
        <end position="367"/>
    </location>
</feature>
<keyword evidence="6" id="KW-1185">Reference proteome</keyword>
<dbReference type="AlphaFoldDB" id="A0A1Y1URR7"/>
<dbReference type="InterPro" id="IPR001752">
    <property type="entry name" value="Kinesin_motor_dom"/>
</dbReference>
<dbReference type="GO" id="GO:0007018">
    <property type="term" value="P:microtubule-based movement"/>
    <property type="evidence" value="ECO:0007669"/>
    <property type="project" value="InterPro"/>
</dbReference>
<feature type="compositionally biased region" description="Basic and acidic residues" evidence="3">
    <location>
        <begin position="448"/>
        <end position="457"/>
    </location>
</feature>
<dbReference type="PANTHER" id="PTHR47969">
    <property type="entry name" value="CHROMOSOME-ASSOCIATED KINESIN KIF4A-RELATED"/>
    <property type="match status" value="1"/>
</dbReference>
<dbReference type="SUPFAM" id="SSF52540">
    <property type="entry name" value="P-loop containing nucleoside triphosphate hydrolases"/>
    <property type="match status" value="1"/>
</dbReference>
<dbReference type="InParanoid" id="A0A1Y1URR7"/>
<proteinExistence type="inferred from homology"/>
<dbReference type="GO" id="GO:0007052">
    <property type="term" value="P:mitotic spindle organization"/>
    <property type="evidence" value="ECO:0007669"/>
    <property type="project" value="TreeGrafter"/>
</dbReference>
<protein>
    <submittedName>
        <fullName evidence="5">p-loop containing nucleoside triphosphate hydrolase protein</fullName>
    </submittedName>
</protein>
<feature type="region of interest" description="Disordered" evidence="3">
    <location>
        <begin position="144"/>
        <end position="180"/>
    </location>
</feature>
<dbReference type="PANTHER" id="PTHR47969:SF9">
    <property type="entry name" value="KINESIN-LIKE PROTEIN"/>
    <property type="match status" value="1"/>
</dbReference>
<comment type="caution">
    <text evidence="5">The sequence shown here is derived from an EMBL/GenBank/DDBJ whole genome shotgun (WGS) entry which is preliminary data.</text>
</comment>
<reference evidence="5 6" key="1">
    <citation type="submission" date="2017-03" db="EMBL/GenBank/DDBJ databases">
        <title>Widespread Adenine N6-methylation of Active Genes in Fungi.</title>
        <authorList>
            <consortium name="DOE Joint Genome Institute"/>
            <person name="Mondo S.J."/>
            <person name="Dannebaum R.O."/>
            <person name="Kuo R.C."/>
            <person name="Louie K.B."/>
            <person name="Bewick A.J."/>
            <person name="Labutti K."/>
            <person name="Haridas S."/>
            <person name="Kuo A."/>
            <person name="Salamov A."/>
            <person name="Ahrendt S.R."/>
            <person name="Lau R."/>
            <person name="Bowen B.P."/>
            <person name="Lipzen A."/>
            <person name="Sullivan W."/>
            <person name="Andreopoulos W.B."/>
            <person name="Clum A."/>
            <person name="Lindquist E."/>
            <person name="Daum C."/>
            <person name="Northen T.R."/>
            <person name="Ramamoorthy G."/>
            <person name="Schmitz R.J."/>
            <person name="Gryganskyi A."/>
            <person name="Culley D."/>
            <person name="Magnuson J."/>
            <person name="James T.Y."/>
            <person name="O'Malley M.A."/>
            <person name="Stajich J.E."/>
            <person name="Spatafora J.W."/>
            <person name="Visel A."/>
            <person name="Grigoriev I.V."/>
        </authorList>
    </citation>
    <scope>NUCLEOTIDE SEQUENCE [LARGE SCALE GENOMIC DNA]</scope>
    <source>
        <strain evidence="5 6">NRRL Y-17943</strain>
    </source>
</reference>
<dbReference type="CDD" id="cd00106">
    <property type="entry name" value="KISc"/>
    <property type="match status" value="1"/>
</dbReference>
<keyword evidence="2" id="KW-0802">TPR repeat</keyword>
<evidence type="ECO:0000259" key="4">
    <source>
        <dbReference type="PROSITE" id="PS50067"/>
    </source>
</evidence>
<dbReference type="Proteomes" id="UP000193218">
    <property type="component" value="Unassembled WGS sequence"/>
</dbReference>
<dbReference type="PRINTS" id="PR00380">
    <property type="entry name" value="KINESINHEAVY"/>
</dbReference>
<dbReference type="GO" id="GO:0051231">
    <property type="term" value="P:spindle elongation"/>
    <property type="evidence" value="ECO:0007669"/>
    <property type="project" value="TreeGrafter"/>
</dbReference>
<sequence>MRKSNIQVHVRIRPHKPSDGPWREDSLSLPSNRTIVAISEKGRAFTYPLSHCHDTDSTQSSVFEHVEPLLDKVLEGTNATAFCYGVTGSGKTHTMQGTDSDPGIIPRAVQALFDRVEELDDRTTVISFSFVEILKDEVYDLQDASNGSGNSGNRRWSNSGPKAEQRRKLDLRTDGKGNNTVANMQTTVVSSPEEFRDLYNIAAATRKVASTNLNHGSSRSHAILTLYVHMEWEDGSTQQSKICLTDLAGSENNNLTGNDAERMRESSAINKSLSTLKTVVDAINTNASRIPYRDCKLTRILQDALGGTAAGLLICCLAPGNKFTKDTINTLTFASKASQVENAVSTNERTARRVSVAPPAARPSTALPGARASLASMQRSATSLGLSPQRSALAPLRSTTFGSLGSSSGSVNRSGVLRPSISANVSRTMTTGLPRRTTMSASTRPVGHSKENPDYDMSHVAKGKSTHPIDDAFTKAGGMTLDEARAFYDRCRAAETATDGLLDPADTTKGTLIEYMTEEERGSRLRSWVRKGRSYTDGGDLDQAYKSFKNAWMYQPDNDKLRLQ</sequence>
<feature type="repeat" description="TPR" evidence="2">
    <location>
        <begin position="525"/>
        <end position="558"/>
    </location>
</feature>
<evidence type="ECO:0000256" key="3">
    <source>
        <dbReference type="SAM" id="MobiDB-lite"/>
    </source>
</evidence>
<dbReference type="SMART" id="SM00129">
    <property type="entry name" value="KISc"/>
    <property type="match status" value="1"/>
</dbReference>
<dbReference type="GO" id="GO:0005524">
    <property type="term" value="F:ATP binding"/>
    <property type="evidence" value="ECO:0007669"/>
    <property type="project" value="UniProtKB-UniRule"/>
</dbReference>
<keyword evidence="1" id="KW-0067">ATP-binding</keyword>
<dbReference type="InterPro" id="IPR036961">
    <property type="entry name" value="Kinesin_motor_dom_sf"/>
</dbReference>
<dbReference type="STRING" id="4999.A0A1Y1URR7"/>
<dbReference type="InterPro" id="IPR027417">
    <property type="entry name" value="P-loop_NTPase"/>
</dbReference>
<dbReference type="GO" id="GO:0008017">
    <property type="term" value="F:microtubule binding"/>
    <property type="evidence" value="ECO:0007669"/>
    <property type="project" value="InterPro"/>
</dbReference>
<dbReference type="RefSeq" id="XP_021873630.1">
    <property type="nucleotide sequence ID" value="XM_022014694.1"/>
</dbReference>
<feature type="compositionally biased region" description="Low complexity" evidence="3">
    <location>
        <begin position="145"/>
        <end position="160"/>
    </location>
</feature>
<accession>A0A1Y1URR7</accession>
<evidence type="ECO:0000313" key="6">
    <source>
        <dbReference type="Proteomes" id="UP000193218"/>
    </source>
</evidence>
<feature type="domain" description="Kinesin motor" evidence="4">
    <location>
        <begin position="5"/>
        <end position="340"/>
    </location>
</feature>
<dbReference type="PROSITE" id="PS50067">
    <property type="entry name" value="KINESIN_MOTOR_2"/>
    <property type="match status" value="1"/>
</dbReference>
<keyword evidence="5" id="KW-0378">Hydrolase</keyword>
<feature type="compositionally biased region" description="Basic and acidic residues" evidence="3">
    <location>
        <begin position="163"/>
        <end position="175"/>
    </location>
</feature>
<comment type="similarity">
    <text evidence="1">Belongs to the TRAFAC class myosin-kinesin ATPase superfamily. Kinesin family.</text>
</comment>
<dbReference type="InterPro" id="IPR019734">
    <property type="entry name" value="TPR_rpt"/>
</dbReference>
<dbReference type="EMBL" id="NBSH01000002">
    <property type="protein sequence ID" value="ORX39845.1"/>
    <property type="molecule type" value="Genomic_DNA"/>
</dbReference>
<gene>
    <name evidence="5" type="ORF">BD324DRAFT_615215</name>
</gene>
<feature type="binding site" evidence="1">
    <location>
        <begin position="85"/>
        <end position="92"/>
    </location>
    <ligand>
        <name>ATP</name>
        <dbReference type="ChEBI" id="CHEBI:30616"/>
    </ligand>
</feature>
<dbReference type="Gene3D" id="3.40.850.10">
    <property type="entry name" value="Kinesin motor domain"/>
    <property type="match status" value="1"/>
</dbReference>
<evidence type="ECO:0000256" key="1">
    <source>
        <dbReference type="PROSITE-ProRule" id="PRU00283"/>
    </source>
</evidence>